<dbReference type="EMBL" id="JACCCF010000001">
    <property type="protein sequence ID" value="NYE39558.1"/>
    <property type="molecule type" value="Genomic_DNA"/>
</dbReference>
<dbReference type="AlphaFoldDB" id="A0A7Y9H862"/>
<evidence type="ECO:0000256" key="1">
    <source>
        <dbReference type="SAM" id="MobiDB-lite"/>
    </source>
</evidence>
<comment type="caution">
    <text evidence="2">The sequence shown here is derived from an EMBL/GenBank/DDBJ whole genome shotgun (WGS) entry which is preliminary data.</text>
</comment>
<name>A0A7Y9H862_9ACTN</name>
<dbReference type="Proteomes" id="UP000530403">
    <property type="component" value="Unassembled WGS sequence"/>
</dbReference>
<accession>A0A7Y9H862</accession>
<evidence type="ECO:0000313" key="3">
    <source>
        <dbReference type="Proteomes" id="UP000530403"/>
    </source>
</evidence>
<gene>
    <name evidence="2" type="ORF">HEB29_000569</name>
</gene>
<reference evidence="2 3" key="1">
    <citation type="submission" date="2020-07" db="EMBL/GenBank/DDBJ databases">
        <title>Sequencing the genomes of 1000 actinobacteria strains.</title>
        <authorList>
            <person name="Klenk H.-P."/>
        </authorList>
    </citation>
    <scope>NUCLEOTIDE SEQUENCE [LARGE SCALE GENOMIC DNA]</scope>
    <source>
        <strain evidence="2 3">DSM 41455</strain>
    </source>
</reference>
<evidence type="ECO:0000313" key="2">
    <source>
        <dbReference type="EMBL" id="NYE39558.1"/>
    </source>
</evidence>
<organism evidence="2 3">
    <name type="scientific">Streptomyces fulvorobeus</name>
    <dbReference type="NCBI Taxonomy" id="284028"/>
    <lineage>
        <taxon>Bacteria</taxon>
        <taxon>Bacillati</taxon>
        <taxon>Actinomycetota</taxon>
        <taxon>Actinomycetes</taxon>
        <taxon>Kitasatosporales</taxon>
        <taxon>Streptomycetaceae</taxon>
        <taxon>Streptomyces</taxon>
    </lineage>
</organism>
<feature type="region of interest" description="Disordered" evidence="1">
    <location>
        <begin position="1"/>
        <end position="31"/>
    </location>
</feature>
<protein>
    <submittedName>
        <fullName evidence="2">Uncharacterized protein</fullName>
    </submittedName>
</protein>
<proteinExistence type="predicted"/>
<sequence>MSSAARGDRVAPVAASLTALPRGEFGPAASQ</sequence>